<organism evidence="4 5">
    <name type="scientific">Elasticomyces elasticus</name>
    <dbReference type="NCBI Taxonomy" id="574655"/>
    <lineage>
        <taxon>Eukaryota</taxon>
        <taxon>Fungi</taxon>
        <taxon>Dikarya</taxon>
        <taxon>Ascomycota</taxon>
        <taxon>Pezizomycotina</taxon>
        <taxon>Dothideomycetes</taxon>
        <taxon>Dothideomycetidae</taxon>
        <taxon>Mycosphaerellales</taxon>
        <taxon>Teratosphaeriaceae</taxon>
        <taxon>Elasticomyces</taxon>
    </lineage>
</organism>
<dbReference type="InterPro" id="IPR007751">
    <property type="entry name" value="DUF676_lipase-like"/>
</dbReference>
<evidence type="ECO:0000313" key="5">
    <source>
        <dbReference type="Proteomes" id="UP001310594"/>
    </source>
</evidence>
<dbReference type="PROSITE" id="PS50088">
    <property type="entry name" value="ANK_REPEAT"/>
    <property type="match status" value="1"/>
</dbReference>
<keyword evidence="2" id="KW-0040">ANK repeat</keyword>
<dbReference type="Proteomes" id="UP001310594">
    <property type="component" value="Unassembled WGS sequence"/>
</dbReference>
<dbReference type="Pfam" id="PF12796">
    <property type="entry name" value="Ank_2"/>
    <property type="match status" value="1"/>
</dbReference>
<dbReference type="SUPFAM" id="SSF53474">
    <property type="entry name" value="alpha/beta-Hydrolases"/>
    <property type="match status" value="1"/>
</dbReference>
<evidence type="ECO:0000259" key="3">
    <source>
        <dbReference type="Pfam" id="PF05057"/>
    </source>
</evidence>
<gene>
    <name evidence="4" type="ORF">LTR97_008098</name>
</gene>
<dbReference type="PANTHER" id="PTHR48182">
    <property type="entry name" value="PROTEIN SERAC1"/>
    <property type="match status" value="1"/>
</dbReference>
<comment type="similarity">
    <text evidence="1">Belongs to the putative lipase ROG1 family.</text>
</comment>
<name>A0AAN7W4E1_9PEZI</name>
<evidence type="ECO:0000256" key="2">
    <source>
        <dbReference type="PROSITE-ProRule" id="PRU00023"/>
    </source>
</evidence>
<dbReference type="InterPro" id="IPR002110">
    <property type="entry name" value="Ankyrin_rpt"/>
</dbReference>
<evidence type="ECO:0000256" key="1">
    <source>
        <dbReference type="ARBA" id="ARBA00007920"/>
    </source>
</evidence>
<dbReference type="InterPro" id="IPR036770">
    <property type="entry name" value="Ankyrin_rpt-contain_sf"/>
</dbReference>
<sequence>MSAESPYLLADDFADPHAQNYLRVIVDPGEQAQIDVVAVHGLNPGDTRSHALATWTKNEKLWLKDFLPREVPTARIMIFAYNANVAFESSTAGVLEQADNLLNRLRHKRRRAKLDNRPIIFVAHSLGGIMVKRALIKARQDDLYASIQRATYGLVFFGTPHRGGEHVPLGKLAARIVRAVYRNPNNSFLEALEKDSIFADSIAQDFCNVAESFKVVSFYENRPTGPLGLIVDKKSAVLGLGSNREIRIALDLDHRNICKFGSEYDDDYEMVRDNIVEMIEEAIENAPAREGLGISDASPPISPPTTAASCPDLMQTITYSGQPALLPPPVRLDSYQDSIKSEPTAEVASLVDSVNQSTMSLALSDPDSSEIVNEKRRSASTVQTEYTVDLQQQRSGKRQVQSPSIFSSMSMNISDSDGSTLRTAAAEGKVGQVRLMLDQGAAIDNSGVWDGYTALAEAALHGQESVVQLLLERGANPAFHCISMTKKYGSKENTPLSLAAAKGHISTMKLLLGGHEYATSHLNGAFAAAKYRNRMDAMRLLKEYGGGLS</sequence>
<dbReference type="Gene3D" id="1.25.40.20">
    <property type="entry name" value="Ankyrin repeat-containing domain"/>
    <property type="match status" value="1"/>
</dbReference>
<dbReference type="InterPro" id="IPR052374">
    <property type="entry name" value="SERAC1"/>
</dbReference>
<feature type="repeat" description="ANK" evidence="2">
    <location>
        <begin position="450"/>
        <end position="476"/>
    </location>
</feature>
<dbReference type="Pfam" id="PF05057">
    <property type="entry name" value="DUF676"/>
    <property type="match status" value="1"/>
</dbReference>
<accession>A0AAN7W4E1</accession>
<dbReference type="SUPFAM" id="SSF48403">
    <property type="entry name" value="Ankyrin repeat"/>
    <property type="match status" value="1"/>
</dbReference>
<proteinExistence type="inferred from homology"/>
<comment type="caution">
    <text evidence="4">The sequence shown here is derived from an EMBL/GenBank/DDBJ whole genome shotgun (WGS) entry which is preliminary data.</text>
</comment>
<dbReference type="AlphaFoldDB" id="A0AAN7W4E1"/>
<dbReference type="SMART" id="SM00248">
    <property type="entry name" value="ANK"/>
    <property type="match status" value="3"/>
</dbReference>
<evidence type="ECO:0000313" key="4">
    <source>
        <dbReference type="EMBL" id="KAK5696794.1"/>
    </source>
</evidence>
<dbReference type="EMBL" id="JAVRQU010000012">
    <property type="protein sequence ID" value="KAK5696794.1"/>
    <property type="molecule type" value="Genomic_DNA"/>
</dbReference>
<dbReference type="InterPro" id="IPR029058">
    <property type="entry name" value="AB_hydrolase_fold"/>
</dbReference>
<dbReference type="Gene3D" id="3.40.50.1820">
    <property type="entry name" value="alpha/beta hydrolase"/>
    <property type="match status" value="1"/>
</dbReference>
<dbReference type="PROSITE" id="PS50297">
    <property type="entry name" value="ANK_REP_REGION"/>
    <property type="match status" value="1"/>
</dbReference>
<dbReference type="PANTHER" id="PTHR48182:SF3">
    <property type="entry name" value="DUF676 DOMAIN-CONTAINING PROTEIN"/>
    <property type="match status" value="1"/>
</dbReference>
<dbReference type="Pfam" id="PF00023">
    <property type="entry name" value="Ank"/>
    <property type="match status" value="1"/>
</dbReference>
<reference evidence="4" key="1">
    <citation type="submission" date="2023-08" db="EMBL/GenBank/DDBJ databases">
        <title>Black Yeasts Isolated from many extreme environments.</title>
        <authorList>
            <person name="Coleine C."/>
            <person name="Stajich J.E."/>
            <person name="Selbmann L."/>
        </authorList>
    </citation>
    <scope>NUCLEOTIDE SEQUENCE</scope>
    <source>
        <strain evidence="4">CCFEE 5810</strain>
    </source>
</reference>
<protein>
    <recommendedName>
        <fullName evidence="3">DUF676 domain-containing protein</fullName>
    </recommendedName>
</protein>
<feature type="domain" description="DUF676" evidence="3">
    <location>
        <begin position="36"/>
        <end position="161"/>
    </location>
</feature>